<dbReference type="EMBL" id="JACIJS010000003">
    <property type="protein sequence ID" value="MBB5515293.1"/>
    <property type="molecule type" value="Genomic_DNA"/>
</dbReference>
<dbReference type="GO" id="GO:0008893">
    <property type="term" value="F:guanosine-3',5'-bis(diphosphate) 3'-diphosphatase activity"/>
    <property type="evidence" value="ECO:0007669"/>
    <property type="project" value="TreeGrafter"/>
</dbReference>
<dbReference type="EC" id="2.7.6.5" evidence="1"/>
<dbReference type="PROSITE" id="PS51880">
    <property type="entry name" value="TGS"/>
    <property type="match status" value="1"/>
</dbReference>
<dbReference type="PANTHER" id="PTHR21262:SF36">
    <property type="entry name" value="BIFUNCTIONAL (P)PPGPP SYNTHASE_HYDROLASE SPOT"/>
    <property type="match status" value="1"/>
</dbReference>
<dbReference type="CDD" id="cd04876">
    <property type="entry name" value="ACT_RelA-SpoT"/>
    <property type="match status" value="1"/>
</dbReference>
<dbReference type="Pfam" id="PF13328">
    <property type="entry name" value="HD_4"/>
    <property type="match status" value="1"/>
</dbReference>
<dbReference type="InterPro" id="IPR045600">
    <property type="entry name" value="RelA/SpoT_AH_RIS"/>
</dbReference>
<evidence type="ECO:0000259" key="7">
    <source>
        <dbReference type="PROSITE" id="PS51671"/>
    </source>
</evidence>
<dbReference type="InterPro" id="IPR003607">
    <property type="entry name" value="HD/PDEase_dom"/>
</dbReference>
<dbReference type="PROSITE" id="PS51671">
    <property type="entry name" value="ACT"/>
    <property type="match status" value="1"/>
</dbReference>
<dbReference type="CDD" id="cd01668">
    <property type="entry name" value="TGS_RSH"/>
    <property type="match status" value="1"/>
</dbReference>
<dbReference type="Pfam" id="PF19296">
    <property type="entry name" value="RelA_AH_RIS"/>
    <property type="match status" value="2"/>
</dbReference>
<dbReference type="SUPFAM" id="SSF55021">
    <property type="entry name" value="ACT-like"/>
    <property type="match status" value="1"/>
</dbReference>
<dbReference type="GO" id="GO:0008728">
    <property type="term" value="F:GTP diphosphokinase activity"/>
    <property type="evidence" value="ECO:0007669"/>
    <property type="project" value="UniProtKB-EC"/>
</dbReference>
<evidence type="ECO:0000313" key="11">
    <source>
        <dbReference type="Proteomes" id="UP000553766"/>
    </source>
</evidence>
<accession>A0A840WMF5</accession>
<dbReference type="AlphaFoldDB" id="A0A840WMF5"/>
<dbReference type="Proteomes" id="UP000553766">
    <property type="component" value="Unassembled WGS sequence"/>
</dbReference>
<evidence type="ECO:0000256" key="2">
    <source>
        <dbReference type="ARBA" id="ARBA00014315"/>
    </source>
</evidence>
<evidence type="ECO:0000259" key="8">
    <source>
        <dbReference type="PROSITE" id="PS51831"/>
    </source>
</evidence>
<dbReference type="CDD" id="cd05399">
    <property type="entry name" value="NT_Rel-Spo_like"/>
    <property type="match status" value="1"/>
</dbReference>
<dbReference type="InterPro" id="IPR012676">
    <property type="entry name" value="TGS-like"/>
</dbReference>
<gene>
    <name evidence="10" type="ORF">FHS89_001303</name>
</gene>
<reference evidence="10 11" key="1">
    <citation type="submission" date="2020-08" db="EMBL/GenBank/DDBJ databases">
        <title>Genomic Encyclopedia of Type Strains, Phase IV (KMG-IV): sequencing the most valuable type-strain genomes for metagenomic binning, comparative biology and taxonomic classification.</title>
        <authorList>
            <person name="Goeker M."/>
        </authorList>
    </citation>
    <scope>NUCLEOTIDE SEQUENCE [LARGE SCALE GENOMIC DNA]</scope>
    <source>
        <strain evidence="10 11">DSM 103377</strain>
    </source>
</reference>
<dbReference type="SUPFAM" id="SSF109604">
    <property type="entry name" value="HD-domain/PDEase-like"/>
    <property type="match status" value="1"/>
</dbReference>
<dbReference type="InterPro" id="IPR033655">
    <property type="entry name" value="TGS_RelA/SpoT"/>
</dbReference>
<evidence type="ECO:0000256" key="4">
    <source>
        <dbReference type="ARBA" id="ARBA00032407"/>
    </source>
</evidence>
<feature type="domain" description="TGS" evidence="9">
    <location>
        <begin position="411"/>
        <end position="476"/>
    </location>
</feature>
<dbReference type="SMART" id="SM00471">
    <property type="entry name" value="HDc"/>
    <property type="match status" value="1"/>
</dbReference>
<evidence type="ECO:0000256" key="3">
    <source>
        <dbReference type="ARBA" id="ARBA00029754"/>
    </source>
</evidence>
<protein>
    <recommendedName>
        <fullName evidence="2">GTP pyrophosphokinase rsh</fullName>
        <ecNumber evidence="1">2.7.6.5</ecNumber>
    </recommendedName>
    <alternativeName>
        <fullName evidence="4">(p)ppGpp synthase</fullName>
    </alternativeName>
    <alternativeName>
        <fullName evidence="3">ATP:GTP 3'-pyrophosphotransferase</fullName>
    </alternativeName>
</protein>
<comment type="similarity">
    <text evidence="6">Belongs to the relA/spoT family.</text>
</comment>
<organism evidence="10 11">
    <name type="scientific">Rubricella aquisinus</name>
    <dbReference type="NCBI Taxonomy" id="2028108"/>
    <lineage>
        <taxon>Bacteria</taxon>
        <taxon>Pseudomonadati</taxon>
        <taxon>Pseudomonadota</taxon>
        <taxon>Alphaproteobacteria</taxon>
        <taxon>Rhodobacterales</taxon>
        <taxon>Paracoccaceae</taxon>
        <taxon>Rubricella</taxon>
    </lineage>
</organism>
<dbReference type="RefSeq" id="WP_184009725.1">
    <property type="nucleotide sequence ID" value="NZ_JACIJS010000003.1"/>
</dbReference>
<dbReference type="Gene3D" id="3.10.20.30">
    <property type="match status" value="1"/>
</dbReference>
<dbReference type="SMART" id="SM00954">
    <property type="entry name" value="RelA_SpoT"/>
    <property type="match status" value="1"/>
</dbReference>
<evidence type="ECO:0000313" key="10">
    <source>
        <dbReference type="EMBL" id="MBB5515293.1"/>
    </source>
</evidence>
<dbReference type="InterPro" id="IPR006674">
    <property type="entry name" value="HD_domain"/>
</dbReference>
<dbReference type="GO" id="GO:0005886">
    <property type="term" value="C:plasma membrane"/>
    <property type="evidence" value="ECO:0007669"/>
    <property type="project" value="TreeGrafter"/>
</dbReference>
<dbReference type="GO" id="GO:0042594">
    <property type="term" value="P:response to starvation"/>
    <property type="evidence" value="ECO:0007669"/>
    <property type="project" value="TreeGrafter"/>
</dbReference>
<dbReference type="InterPro" id="IPR002912">
    <property type="entry name" value="ACT_dom"/>
</dbReference>
<dbReference type="GO" id="GO:0015969">
    <property type="term" value="P:guanosine tetraphosphate metabolic process"/>
    <property type="evidence" value="ECO:0007669"/>
    <property type="project" value="InterPro"/>
</dbReference>
<evidence type="ECO:0000256" key="1">
    <source>
        <dbReference type="ARBA" id="ARBA00013251"/>
    </source>
</evidence>
<dbReference type="Pfam" id="PF02824">
    <property type="entry name" value="TGS"/>
    <property type="match status" value="1"/>
</dbReference>
<dbReference type="SUPFAM" id="SSF81301">
    <property type="entry name" value="Nucleotidyltransferase"/>
    <property type="match status" value="1"/>
</dbReference>
<dbReference type="InterPro" id="IPR012675">
    <property type="entry name" value="Beta-grasp_dom_sf"/>
</dbReference>
<comment type="catalytic activity">
    <reaction evidence="5">
        <text>GTP + ATP = guanosine 3'-diphosphate 5'-triphosphate + AMP</text>
        <dbReference type="Rhea" id="RHEA:22088"/>
        <dbReference type="ChEBI" id="CHEBI:30616"/>
        <dbReference type="ChEBI" id="CHEBI:37565"/>
        <dbReference type="ChEBI" id="CHEBI:142410"/>
        <dbReference type="ChEBI" id="CHEBI:456215"/>
        <dbReference type="EC" id="2.7.6.5"/>
    </reaction>
</comment>
<evidence type="ECO:0000256" key="6">
    <source>
        <dbReference type="RuleBase" id="RU003847"/>
    </source>
</evidence>
<dbReference type="Pfam" id="PF13291">
    <property type="entry name" value="ACT_4"/>
    <property type="match status" value="1"/>
</dbReference>
<keyword evidence="11" id="KW-1185">Reference proteome</keyword>
<evidence type="ECO:0000256" key="5">
    <source>
        <dbReference type="ARBA" id="ARBA00048244"/>
    </source>
</evidence>
<comment type="caution">
    <text evidence="10">The sequence shown here is derived from an EMBL/GenBank/DDBJ whole genome shotgun (WGS) entry which is preliminary data.</text>
</comment>
<dbReference type="Gene3D" id="3.30.70.260">
    <property type="match status" value="1"/>
</dbReference>
<dbReference type="InterPro" id="IPR004095">
    <property type="entry name" value="TGS"/>
</dbReference>
<evidence type="ECO:0000259" key="9">
    <source>
        <dbReference type="PROSITE" id="PS51880"/>
    </source>
</evidence>
<dbReference type="CDD" id="cd00077">
    <property type="entry name" value="HDc"/>
    <property type="match status" value="1"/>
</dbReference>
<dbReference type="FunFam" id="3.10.20.30:FF:000002">
    <property type="entry name" value="GTP pyrophosphokinase (RelA/SpoT)"/>
    <property type="match status" value="1"/>
</dbReference>
<dbReference type="InterPro" id="IPR004811">
    <property type="entry name" value="RelA/Spo_fam"/>
</dbReference>
<feature type="domain" description="ACT" evidence="7">
    <location>
        <begin position="656"/>
        <end position="730"/>
    </location>
</feature>
<dbReference type="Gene3D" id="1.10.3210.10">
    <property type="entry name" value="Hypothetical protein af1432"/>
    <property type="match status" value="1"/>
</dbReference>
<dbReference type="FunFam" id="1.10.3210.10:FF:000001">
    <property type="entry name" value="GTP pyrophosphokinase RelA"/>
    <property type="match status" value="1"/>
</dbReference>
<feature type="domain" description="HD" evidence="8">
    <location>
        <begin position="62"/>
        <end position="161"/>
    </location>
</feature>
<dbReference type="InterPro" id="IPR045865">
    <property type="entry name" value="ACT-like_dom_sf"/>
</dbReference>
<comment type="function">
    <text evidence="6">In eubacteria ppGpp (guanosine 3'-diphosphate 5'-diphosphate) is a mediator of the stringent response that coordinates a variety of cellular activities in response to changes in nutritional abundance.</text>
</comment>
<dbReference type="InterPro" id="IPR007685">
    <property type="entry name" value="RelA_SpoT"/>
</dbReference>
<proteinExistence type="inferred from homology"/>
<name>A0A840WMF5_9RHOB</name>
<dbReference type="InterPro" id="IPR043519">
    <property type="entry name" value="NT_sf"/>
</dbReference>
<dbReference type="PROSITE" id="PS51831">
    <property type="entry name" value="HD"/>
    <property type="match status" value="1"/>
</dbReference>
<sequence>MPDGAKASSTGEGHAAFSPTAQELAALVKSYNPSSDSDLIIRAYAYGAAAHDGQKRRSGEPYFTHPIEVAVMLAHQRLDDATIVTALLHDTVEDTQSTHNEVVDLFGEEIANLVNGVTKLTKLQLASKETRQAEDFRKLFVAMSADIRVLLVKLSDRLHNMRTIKHMSPDKQAQKAAETMEIYAPLAGRMGMQGMREELEDLSFKVLNPEARDAILRHFVILRRETDDVIPAIAQDIELELRKAGVKATVTGREKRPYSIWKKLKATDGGSPTANTPDDQIEFHRLSDIYGFRIVTQDERDCYVALGAVHRRWAAVPGRFKDYISQPKSNGYRSIHTTVSGRRARRVEIQIRTQEMHEVAESGVAAHWSYKDGVRLENRFATDPVAWLQGLQDRLTAAENPAEFLEHVKLEMFSDQVFCFTPKGEVVKLPRGATPIDFAYAIHTKLGDSCVGAKADGKRIPLFAQLRNGQSVVIISAPGQTPPITWEDHVVTGKAKAAIRRAAREEKRASQIRLGREFARVAFEKVGKKLTDKALGTAAKRFIGVDREELLRQIGAAEQSADEVVGFLYPERKAAADGKDATPSGVIGLEPGQSVQPATCCRPLPEERIIGITFRGHGVVVHAIDCPRLQEYEDQPERWVDLKWGDGQSLGIFRADLHVIMGNDAGVLGRVCSLIGEHGANIANIELEDRKPDFYTFRFELEVKDLKHILRIQTAIEADSAVSSVRRLRTNTAVAPKP</sequence>
<dbReference type="SUPFAM" id="SSF81271">
    <property type="entry name" value="TGS-like"/>
    <property type="match status" value="1"/>
</dbReference>
<dbReference type="PANTHER" id="PTHR21262">
    <property type="entry name" value="GUANOSINE-3',5'-BIS DIPHOSPHATE 3'-PYROPHOSPHOHYDROLASE"/>
    <property type="match status" value="1"/>
</dbReference>
<dbReference type="NCBIfam" id="TIGR00691">
    <property type="entry name" value="spoT_relA"/>
    <property type="match status" value="1"/>
</dbReference>
<dbReference type="Gene3D" id="3.30.460.10">
    <property type="entry name" value="Beta Polymerase, domain 2"/>
    <property type="match status" value="1"/>
</dbReference>
<dbReference type="Pfam" id="PF04607">
    <property type="entry name" value="RelA_SpoT"/>
    <property type="match status" value="1"/>
</dbReference>